<gene>
    <name evidence="1" type="ORF">PV327_010932</name>
</gene>
<keyword evidence="2" id="KW-1185">Reference proteome</keyword>
<sequence>MPKFYDRCCNPMNLEKHCIEKALRKLSKNLADRYNLSTNDRVCSVCHKKLLNLIQNTNNTDDCSDTSSDTVILQSFESEQHVESEPIDVDDCKVDILTEPTTSFEISPIQQTSSSLSELSLDITLSSINEVLLLLNQSPIPVRKMNVDTFLNNKVSRVVDNLKKALRIKNDLHNHFCDVDAAEIISKLQEKFNDNNTSRSLC</sequence>
<proteinExistence type="predicted"/>
<reference evidence="1" key="2">
    <citation type="submission" date="2023-03" db="EMBL/GenBank/DDBJ databases">
        <authorList>
            <person name="Inwood S.N."/>
            <person name="Skelly J.G."/>
            <person name="Guhlin J."/>
            <person name="Harrop T.W.R."/>
            <person name="Goldson S.G."/>
            <person name="Dearden P.K."/>
        </authorList>
    </citation>
    <scope>NUCLEOTIDE SEQUENCE</scope>
    <source>
        <strain evidence="1">Lincoln</strain>
        <tissue evidence="1">Whole body</tissue>
    </source>
</reference>
<dbReference type="EMBL" id="JAQQBR010001836">
    <property type="protein sequence ID" value="KAK0159866.1"/>
    <property type="molecule type" value="Genomic_DNA"/>
</dbReference>
<organism evidence="1 2">
    <name type="scientific">Microctonus hyperodae</name>
    <name type="common">Parasitoid wasp</name>
    <dbReference type="NCBI Taxonomy" id="165561"/>
    <lineage>
        <taxon>Eukaryota</taxon>
        <taxon>Metazoa</taxon>
        <taxon>Ecdysozoa</taxon>
        <taxon>Arthropoda</taxon>
        <taxon>Hexapoda</taxon>
        <taxon>Insecta</taxon>
        <taxon>Pterygota</taxon>
        <taxon>Neoptera</taxon>
        <taxon>Endopterygota</taxon>
        <taxon>Hymenoptera</taxon>
        <taxon>Apocrita</taxon>
        <taxon>Ichneumonoidea</taxon>
        <taxon>Braconidae</taxon>
        <taxon>Euphorinae</taxon>
        <taxon>Microctonus</taxon>
    </lineage>
</organism>
<reference evidence="1" key="1">
    <citation type="journal article" date="2023" name="bioRxiv">
        <title>Scaffold-level genome assemblies of two parasitoid biocontrol wasps reveal the parthenogenesis mechanism and an associated novel virus.</title>
        <authorList>
            <person name="Inwood S."/>
            <person name="Skelly J."/>
            <person name="Guhlin J."/>
            <person name="Harrop T."/>
            <person name="Goldson S."/>
            <person name="Dearden P."/>
        </authorList>
    </citation>
    <scope>NUCLEOTIDE SEQUENCE</scope>
    <source>
        <strain evidence="1">Lincoln</strain>
        <tissue evidence="1">Whole body</tissue>
    </source>
</reference>
<protein>
    <submittedName>
        <fullName evidence="1">Uncharacterized protein</fullName>
    </submittedName>
</protein>
<evidence type="ECO:0000313" key="1">
    <source>
        <dbReference type="EMBL" id="KAK0159866.1"/>
    </source>
</evidence>
<accession>A0AA39C8H4</accession>
<comment type="caution">
    <text evidence="1">The sequence shown here is derived from an EMBL/GenBank/DDBJ whole genome shotgun (WGS) entry which is preliminary data.</text>
</comment>
<name>A0AA39C8H4_MICHY</name>
<evidence type="ECO:0000313" key="2">
    <source>
        <dbReference type="Proteomes" id="UP001168972"/>
    </source>
</evidence>
<dbReference type="Proteomes" id="UP001168972">
    <property type="component" value="Unassembled WGS sequence"/>
</dbReference>
<dbReference type="AlphaFoldDB" id="A0AA39C8H4"/>